<dbReference type="EMBL" id="CP099429">
    <property type="protein sequence ID" value="USW59087.1"/>
    <property type="molecule type" value="Genomic_DNA"/>
</dbReference>
<dbReference type="Proteomes" id="UP001056384">
    <property type="component" value="Chromosome 12"/>
</dbReference>
<evidence type="ECO:0000256" key="2">
    <source>
        <dbReference type="ARBA" id="ARBA00022692"/>
    </source>
</evidence>
<sequence>MGREELSNEKPSPDSSSFAIFLDGTIFRPLYFYLTEPIVTTVVSIGTIAWSLLFIFTESITVVFELLGFTETQTSLFFIPILIGIFLGAPVRFRDLQSMRRRRLRQEQAEPEDRLFSFALAAPALALGLWWFGWTSPQAVHIHWIVPSIALAIIGLVINELQYVLAGYLTDCCGSHAASAVGALACIRGSAATTFSLFAYFMFTGISTNAASSILASVATVFCIAPVIFIKYGAKLRRKSKRAVSS</sequence>
<protein>
    <submittedName>
        <fullName evidence="6">MFS transporter superfamily</fullName>
    </submittedName>
</protein>
<gene>
    <name evidence="6" type="ORF">Slin15195_G124060</name>
</gene>
<feature type="transmembrane region" description="Helical" evidence="5">
    <location>
        <begin position="144"/>
        <end position="165"/>
    </location>
</feature>
<keyword evidence="2 5" id="KW-0812">Transmembrane</keyword>
<evidence type="ECO:0000256" key="3">
    <source>
        <dbReference type="ARBA" id="ARBA00022989"/>
    </source>
</evidence>
<dbReference type="GO" id="GO:0022857">
    <property type="term" value="F:transmembrane transporter activity"/>
    <property type="evidence" value="ECO:0007669"/>
    <property type="project" value="TreeGrafter"/>
</dbReference>
<dbReference type="GO" id="GO:0016020">
    <property type="term" value="C:membrane"/>
    <property type="evidence" value="ECO:0007669"/>
    <property type="project" value="UniProtKB-SubCell"/>
</dbReference>
<proteinExistence type="predicted"/>
<keyword evidence="7" id="KW-1185">Reference proteome</keyword>
<evidence type="ECO:0000313" key="6">
    <source>
        <dbReference type="EMBL" id="USW59087.1"/>
    </source>
</evidence>
<dbReference type="OrthoDB" id="5410178at2759"/>
<accession>A0A9Q9EQR3</accession>
<evidence type="ECO:0000313" key="7">
    <source>
        <dbReference type="Proteomes" id="UP001056384"/>
    </source>
</evidence>
<dbReference type="PANTHER" id="PTHR23502">
    <property type="entry name" value="MAJOR FACILITATOR SUPERFAMILY"/>
    <property type="match status" value="1"/>
</dbReference>
<organism evidence="6 7">
    <name type="scientific">Septoria linicola</name>
    <dbReference type="NCBI Taxonomy" id="215465"/>
    <lineage>
        <taxon>Eukaryota</taxon>
        <taxon>Fungi</taxon>
        <taxon>Dikarya</taxon>
        <taxon>Ascomycota</taxon>
        <taxon>Pezizomycotina</taxon>
        <taxon>Dothideomycetes</taxon>
        <taxon>Dothideomycetidae</taxon>
        <taxon>Mycosphaerellales</taxon>
        <taxon>Mycosphaerellaceae</taxon>
        <taxon>Septoria</taxon>
    </lineage>
</organism>
<keyword evidence="3 5" id="KW-1133">Transmembrane helix</keyword>
<dbReference type="Gene3D" id="1.20.1250.20">
    <property type="entry name" value="MFS general substrate transporter like domains"/>
    <property type="match status" value="1"/>
</dbReference>
<dbReference type="AlphaFoldDB" id="A0A9Q9EQR3"/>
<feature type="transmembrane region" description="Helical" evidence="5">
    <location>
        <begin position="177"/>
        <end position="202"/>
    </location>
</feature>
<evidence type="ECO:0000256" key="1">
    <source>
        <dbReference type="ARBA" id="ARBA00004141"/>
    </source>
</evidence>
<comment type="subcellular location">
    <subcellularLocation>
        <location evidence="1">Membrane</location>
        <topology evidence="1">Multi-pass membrane protein</topology>
    </subcellularLocation>
</comment>
<dbReference type="InterPro" id="IPR036259">
    <property type="entry name" value="MFS_trans_sf"/>
</dbReference>
<dbReference type="SUPFAM" id="SSF103473">
    <property type="entry name" value="MFS general substrate transporter"/>
    <property type="match status" value="1"/>
</dbReference>
<dbReference type="PANTHER" id="PTHR23502:SF157">
    <property type="entry name" value="MAJOR FACILITATOR SUPERFAMILY (MFS) PROFILE DOMAIN-CONTAINING PROTEIN-RELATED"/>
    <property type="match status" value="1"/>
</dbReference>
<reference evidence="6" key="1">
    <citation type="submission" date="2022-06" db="EMBL/GenBank/DDBJ databases">
        <title>Complete genome sequences of two strains of the flax pathogen Septoria linicola.</title>
        <authorList>
            <person name="Lapalu N."/>
            <person name="Simon A."/>
            <person name="Demenou B."/>
            <person name="Paumier D."/>
            <person name="Guillot M.-P."/>
            <person name="Gout L."/>
            <person name="Valade R."/>
        </authorList>
    </citation>
    <scope>NUCLEOTIDE SEQUENCE</scope>
    <source>
        <strain evidence="6">SE15195</strain>
    </source>
</reference>
<feature type="transmembrane region" description="Helical" evidence="5">
    <location>
        <begin position="114"/>
        <end position="132"/>
    </location>
</feature>
<feature type="transmembrane region" description="Helical" evidence="5">
    <location>
        <begin position="76"/>
        <end position="93"/>
    </location>
</feature>
<name>A0A9Q9EQR3_9PEZI</name>
<keyword evidence="4 5" id="KW-0472">Membrane</keyword>
<feature type="transmembrane region" description="Helical" evidence="5">
    <location>
        <begin position="30"/>
        <end position="56"/>
    </location>
</feature>
<feature type="transmembrane region" description="Helical" evidence="5">
    <location>
        <begin position="214"/>
        <end position="234"/>
    </location>
</feature>
<evidence type="ECO:0000256" key="4">
    <source>
        <dbReference type="ARBA" id="ARBA00023136"/>
    </source>
</evidence>
<evidence type="ECO:0000256" key="5">
    <source>
        <dbReference type="SAM" id="Phobius"/>
    </source>
</evidence>